<comment type="caution">
    <text evidence="1">The sequence shown here is derived from an EMBL/GenBank/DDBJ whole genome shotgun (WGS) entry which is preliminary data.</text>
</comment>
<gene>
    <name evidence="1" type="ORF">DPEC_G00329950</name>
</gene>
<dbReference type="EMBL" id="CM055759">
    <property type="protein sequence ID" value="KAJ7987770.1"/>
    <property type="molecule type" value="Genomic_DNA"/>
</dbReference>
<keyword evidence="2" id="KW-1185">Reference proteome</keyword>
<evidence type="ECO:0000313" key="2">
    <source>
        <dbReference type="Proteomes" id="UP001157502"/>
    </source>
</evidence>
<proteinExistence type="predicted"/>
<feature type="non-terminal residue" evidence="1">
    <location>
        <position position="1"/>
    </location>
</feature>
<dbReference type="Proteomes" id="UP001157502">
    <property type="component" value="Chromosome 32"/>
</dbReference>
<name>A0ACC2F905_DALPE</name>
<sequence length="281" mass="31743">DETRQRSGVRFVHGHGACAFAIYTTGCLADCRLELFSPMEYQKAAEMSAHCTGSERQQQLVADFRYNSGFNELSLDSKKSSTQQHESSRKVEEDESRLPALEAAYRTILRGLGEDTDRQGLLRTPLRAAKSMQFLTKGYHEDVYDVLNGAIFDEDHDEIVIVKDIDMFSLCEHHLVPFFGRVHIGYLPNKKVVGLSKLARIVEIYSRRLQVQERLTKQIATAISEALQPAGVAVVIEAAHMCMVMRGVQKMNSRTVTSCMLGVFREDPKTREEFLHLTQNA</sequence>
<evidence type="ECO:0000313" key="1">
    <source>
        <dbReference type="EMBL" id="KAJ7987770.1"/>
    </source>
</evidence>
<organism evidence="1 2">
    <name type="scientific">Dallia pectoralis</name>
    <name type="common">Alaska blackfish</name>
    <dbReference type="NCBI Taxonomy" id="75939"/>
    <lineage>
        <taxon>Eukaryota</taxon>
        <taxon>Metazoa</taxon>
        <taxon>Chordata</taxon>
        <taxon>Craniata</taxon>
        <taxon>Vertebrata</taxon>
        <taxon>Euteleostomi</taxon>
        <taxon>Actinopterygii</taxon>
        <taxon>Neopterygii</taxon>
        <taxon>Teleostei</taxon>
        <taxon>Protacanthopterygii</taxon>
        <taxon>Esociformes</taxon>
        <taxon>Umbridae</taxon>
        <taxon>Dallia</taxon>
    </lineage>
</organism>
<protein>
    <submittedName>
        <fullName evidence="1">Uncharacterized protein</fullName>
    </submittedName>
</protein>
<reference evidence="1" key="1">
    <citation type="submission" date="2021-05" db="EMBL/GenBank/DDBJ databases">
        <authorList>
            <person name="Pan Q."/>
            <person name="Jouanno E."/>
            <person name="Zahm M."/>
            <person name="Klopp C."/>
            <person name="Cabau C."/>
            <person name="Louis A."/>
            <person name="Berthelot C."/>
            <person name="Parey E."/>
            <person name="Roest Crollius H."/>
            <person name="Montfort J."/>
            <person name="Robinson-Rechavi M."/>
            <person name="Bouchez O."/>
            <person name="Lampietro C."/>
            <person name="Lopez Roques C."/>
            <person name="Donnadieu C."/>
            <person name="Postlethwait J."/>
            <person name="Bobe J."/>
            <person name="Dillon D."/>
            <person name="Chandos A."/>
            <person name="von Hippel F."/>
            <person name="Guiguen Y."/>
        </authorList>
    </citation>
    <scope>NUCLEOTIDE SEQUENCE</scope>
    <source>
        <strain evidence="1">YG-Jan2019</strain>
    </source>
</reference>
<accession>A0ACC2F905</accession>